<evidence type="ECO:0000256" key="1">
    <source>
        <dbReference type="SAM" id="Phobius"/>
    </source>
</evidence>
<name>A0ABQ8Y3F7_9EUKA</name>
<sequence length="174" mass="20562">MFFISNLVKLFGSFVSIFLYLQNYPFFFFEKFKKKRSLNKHLAKNKNSNEEEKEETHDVNNITLNLTGNQLLNSQSTDIDHELLNNFVGQSYQNEMQFLSKVSEICKEKVKKYLEKNNSVQLNDNDTENQISIMLSKTVLEDLNEYQFKPKAQEFIENYAKDICLDLLTYKNLL</sequence>
<comment type="caution">
    <text evidence="2">The sequence shown here is derived from an EMBL/GenBank/DDBJ whole genome shotgun (WGS) entry which is preliminary data.</text>
</comment>
<keyword evidence="1" id="KW-0812">Transmembrane</keyword>
<feature type="transmembrane region" description="Helical" evidence="1">
    <location>
        <begin position="6"/>
        <end position="29"/>
    </location>
</feature>
<keyword evidence="1" id="KW-1133">Transmembrane helix</keyword>
<reference evidence="2" key="1">
    <citation type="submission" date="2022-08" db="EMBL/GenBank/DDBJ databases">
        <title>Novel sulfate-reducing endosymbionts in the free-living metamonad Anaeramoeba.</title>
        <authorList>
            <person name="Jerlstrom-Hultqvist J."/>
            <person name="Cepicka I."/>
            <person name="Gallot-Lavallee L."/>
            <person name="Salas-Leiva D."/>
            <person name="Curtis B.A."/>
            <person name="Zahonova K."/>
            <person name="Pipaliya S."/>
            <person name="Dacks J."/>
            <person name="Roger A.J."/>
        </authorList>
    </citation>
    <scope>NUCLEOTIDE SEQUENCE</scope>
    <source>
        <strain evidence="2">Schooner1</strain>
    </source>
</reference>
<keyword evidence="3" id="KW-1185">Reference proteome</keyword>
<protein>
    <submittedName>
        <fullName evidence="2">Uncharacterized protein</fullName>
    </submittedName>
</protein>
<organism evidence="2 3">
    <name type="scientific">Anaeramoeba flamelloides</name>
    <dbReference type="NCBI Taxonomy" id="1746091"/>
    <lineage>
        <taxon>Eukaryota</taxon>
        <taxon>Metamonada</taxon>
        <taxon>Anaeramoebidae</taxon>
        <taxon>Anaeramoeba</taxon>
    </lineage>
</organism>
<evidence type="ECO:0000313" key="2">
    <source>
        <dbReference type="EMBL" id="KAJ6239145.1"/>
    </source>
</evidence>
<evidence type="ECO:0000313" key="3">
    <source>
        <dbReference type="Proteomes" id="UP001150062"/>
    </source>
</evidence>
<proteinExistence type="predicted"/>
<gene>
    <name evidence="2" type="ORF">M0813_25357</name>
</gene>
<keyword evidence="1" id="KW-0472">Membrane</keyword>
<dbReference type="EMBL" id="JAOAOG010000229">
    <property type="protein sequence ID" value="KAJ6239145.1"/>
    <property type="molecule type" value="Genomic_DNA"/>
</dbReference>
<accession>A0ABQ8Y3F7</accession>
<dbReference type="Proteomes" id="UP001150062">
    <property type="component" value="Unassembled WGS sequence"/>
</dbReference>